<dbReference type="Pfam" id="PF07714">
    <property type="entry name" value="PK_Tyr_Ser-Thr"/>
    <property type="match status" value="1"/>
</dbReference>
<feature type="compositionally biased region" description="Polar residues" evidence="1">
    <location>
        <begin position="666"/>
        <end position="682"/>
    </location>
</feature>
<evidence type="ECO:0000256" key="1">
    <source>
        <dbReference type="SAM" id="MobiDB-lite"/>
    </source>
</evidence>
<dbReference type="Proteomes" id="UP000236333">
    <property type="component" value="Unassembled WGS sequence"/>
</dbReference>
<dbReference type="SUPFAM" id="SSF56112">
    <property type="entry name" value="Protein kinase-like (PK-like)"/>
    <property type="match status" value="2"/>
</dbReference>
<feature type="compositionally biased region" description="Low complexity" evidence="1">
    <location>
        <begin position="426"/>
        <end position="437"/>
    </location>
</feature>
<evidence type="ECO:0000313" key="4">
    <source>
        <dbReference type="Proteomes" id="UP000236333"/>
    </source>
</evidence>
<feature type="region of interest" description="Disordered" evidence="1">
    <location>
        <begin position="649"/>
        <end position="693"/>
    </location>
</feature>
<feature type="compositionally biased region" description="Low complexity" evidence="1">
    <location>
        <begin position="718"/>
        <end position="732"/>
    </location>
</feature>
<evidence type="ECO:0000259" key="2">
    <source>
        <dbReference type="Pfam" id="PF07714"/>
    </source>
</evidence>
<dbReference type="PANTHER" id="PTHR44329:SF289">
    <property type="entry name" value="SERINE_THREONINE-PROTEIN KINASE VIK"/>
    <property type="match status" value="1"/>
</dbReference>
<dbReference type="PANTHER" id="PTHR44329">
    <property type="entry name" value="SERINE/THREONINE-PROTEIN KINASE TNNI3K-RELATED"/>
    <property type="match status" value="1"/>
</dbReference>
<name>A0A2J8AI84_9CHLO</name>
<feature type="region of interest" description="Disordered" evidence="1">
    <location>
        <begin position="601"/>
        <end position="628"/>
    </location>
</feature>
<gene>
    <name evidence="3" type="ORF">TSOC_000836</name>
</gene>
<dbReference type="Gene3D" id="3.30.200.20">
    <property type="entry name" value="Phosphorylase Kinase, domain 1"/>
    <property type="match status" value="1"/>
</dbReference>
<dbReference type="EMBL" id="PGGS01000012">
    <property type="protein sequence ID" value="PNH12221.1"/>
    <property type="molecule type" value="Genomic_DNA"/>
</dbReference>
<dbReference type="InterPro" id="IPR051681">
    <property type="entry name" value="Ser/Thr_Kinases-Pseudokinases"/>
</dbReference>
<feature type="region of interest" description="Disordered" evidence="1">
    <location>
        <begin position="706"/>
        <end position="733"/>
    </location>
</feature>
<feature type="compositionally biased region" description="Low complexity" evidence="1">
    <location>
        <begin position="560"/>
        <end position="583"/>
    </location>
</feature>
<feature type="domain" description="Serine-threonine/tyrosine-protein kinase catalytic" evidence="2">
    <location>
        <begin position="783"/>
        <end position="887"/>
    </location>
</feature>
<feature type="compositionally biased region" description="Gly residues" evidence="1">
    <location>
        <begin position="336"/>
        <end position="348"/>
    </location>
</feature>
<keyword evidence="3" id="KW-0808">Transferase</keyword>
<dbReference type="InterPro" id="IPR001245">
    <property type="entry name" value="Ser-Thr/Tyr_kinase_cat_dom"/>
</dbReference>
<feature type="region of interest" description="Disordered" evidence="1">
    <location>
        <begin position="386"/>
        <end position="437"/>
    </location>
</feature>
<feature type="region of interest" description="Disordered" evidence="1">
    <location>
        <begin position="280"/>
        <end position="371"/>
    </location>
</feature>
<keyword evidence="3" id="KW-0418">Kinase</keyword>
<feature type="region of interest" description="Disordered" evidence="1">
    <location>
        <begin position="460"/>
        <end position="484"/>
    </location>
</feature>
<dbReference type="OrthoDB" id="551059at2759"/>
<feature type="region of interest" description="Disordered" evidence="1">
    <location>
        <begin position="246"/>
        <end position="268"/>
    </location>
</feature>
<dbReference type="GO" id="GO:0005524">
    <property type="term" value="F:ATP binding"/>
    <property type="evidence" value="ECO:0007669"/>
    <property type="project" value="InterPro"/>
</dbReference>
<feature type="compositionally biased region" description="Low complexity" evidence="1">
    <location>
        <begin position="301"/>
        <end position="335"/>
    </location>
</feature>
<feature type="region of interest" description="Disordered" evidence="1">
    <location>
        <begin position="539"/>
        <end position="583"/>
    </location>
</feature>
<comment type="caution">
    <text evidence="3">The sequence shown here is derived from an EMBL/GenBank/DDBJ whole genome shotgun (WGS) entry which is preliminary data.</text>
</comment>
<sequence>MTKDHFLEAPVIDPARLCVGRLVGHGGFAQVFSATLKTSDSGRRAVAFKLLRPAKRGGPHVAKVMARLFLSEARACATLDHPNLVRCMGLLRVEPGFPGVPGLAEATWGMVLAYCEPRWRPWGLSNSGGGAAATTPLRSPPLMMLRPTPTHAAAVAAAAAAPYGGSTSVGPLVNADLVFLAGASTDSHKHVHTHASSGANAFARPGGGSVAAGGAGGGGSGGGEGRSRGTATVVVLEAVANEQAAWGGGDGAARSYTNSTTPTPTPTATATVTALTTANQSNNPDCLMDSMPSGAQYISESEAGPPSLASGGAASGAARTLAPNAPGPPARASAGTGAGAGARDGGAAGRSPDPQRPSLQPSGAQAPGGGSFYRGVLGAGAGAGAVAAPAAQPPGATLIDPASPRGATKPVLRSQHANSPLSRLQPPGAAAADTPARAQASVGDFGASLASQVRKLMRAPSRQAIASPHHPPPAKQDSIRSRPDSVNSISIGIMRESSFLSLFSTASNADDSPAATYHAHPSRLGGGAAAVPATAAAAAVAGRSRSRHAPVRNATTGHLGTSAGTAPSSAARTGASSSRAPSRAASAVGARYAALHPELQIQGARAPRPASRAHQSGSGEAEEEGGAAPAAGAVTLRAGGCSGPQAMAAREAALHAPSSRRGTVGTIRSSGGMTSRAGSPSTGPAHGPLRPASGSYVAARNAFGAEHRQSSGPLEAMRGGQRQSRTGGQSRTNMTLDVAPESLHQHMRSLKSITALLRDPSGKLPDLPGRDMDWVYGLTGQAGSCCYMAPEVFLRQPYNAKVDVFSMGVLMYELWSHKLLQTTYTQTAKGDALGVKSPADYARLVSGGFRPSRPPLHVSDAQWELVCRCWHSDPCERPDMVELAAELGAMLQRELEVGVADGHKRGEAEGHAR</sequence>
<dbReference type="GO" id="GO:0004674">
    <property type="term" value="F:protein serine/threonine kinase activity"/>
    <property type="evidence" value="ECO:0007669"/>
    <property type="project" value="TreeGrafter"/>
</dbReference>
<accession>A0A2J8AI84</accession>
<dbReference type="Gene3D" id="1.10.510.10">
    <property type="entry name" value="Transferase(Phosphotransferase) domain 1"/>
    <property type="match status" value="1"/>
</dbReference>
<proteinExistence type="predicted"/>
<keyword evidence="4" id="KW-1185">Reference proteome</keyword>
<feature type="compositionally biased region" description="Low complexity" evidence="1">
    <location>
        <begin position="386"/>
        <end position="396"/>
    </location>
</feature>
<evidence type="ECO:0000313" key="3">
    <source>
        <dbReference type="EMBL" id="PNH12221.1"/>
    </source>
</evidence>
<reference evidence="3 4" key="1">
    <citation type="journal article" date="2017" name="Mol. Biol. Evol.">
        <title>The 4-celled Tetrabaena socialis nuclear genome reveals the essential components for genetic control of cell number at the origin of multicellularity in the volvocine lineage.</title>
        <authorList>
            <person name="Featherston J."/>
            <person name="Arakaki Y."/>
            <person name="Hanschen E.R."/>
            <person name="Ferris P.J."/>
            <person name="Michod R.E."/>
            <person name="Olson B.J.S.C."/>
            <person name="Nozaki H."/>
            <person name="Durand P.M."/>
        </authorList>
    </citation>
    <scope>NUCLEOTIDE SEQUENCE [LARGE SCALE GENOMIC DNA]</scope>
    <source>
        <strain evidence="3 4">NIES-571</strain>
    </source>
</reference>
<protein>
    <submittedName>
        <fullName evidence="3">Dual specificity protein kinase shkB</fullName>
    </submittedName>
</protein>
<dbReference type="AlphaFoldDB" id="A0A2J8AI84"/>
<organism evidence="3 4">
    <name type="scientific">Tetrabaena socialis</name>
    <dbReference type="NCBI Taxonomy" id="47790"/>
    <lineage>
        <taxon>Eukaryota</taxon>
        <taxon>Viridiplantae</taxon>
        <taxon>Chlorophyta</taxon>
        <taxon>core chlorophytes</taxon>
        <taxon>Chlorophyceae</taxon>
        <taxon>CS clade</taxon>
        <taxon>Chlamydomonadales</taxon>
        <taxon>Tetrabaenaceae</taxon>
        <taxon>Tetrabaena</taxon>
    </lineage>
</organism>
<dbReference type="InterPro" id="IPR011009">
    <property type="entry name" value="Kinase-like_dom_sf"/>
</dbReference>